<dbReference type="AlphaFoldDB" id="A0A495JPT4"/>
<comment type="caution">
    <text evidence="2">The sequence shown here is derived from an EMBL/GenBank/DDBJ whole genome shotgun (WGS) entry which is preliminary data.</text>
</comment>
<sequence length="37" mass="4131">MPDAKLLIHGPSRQDRQGQISHYTDISTPKYGFLATS</sequence>
<dbReference type="EMBL" id="RBKT01000001">
    <property type="protein sequence ID" value="RKR90538.1"/>
    <property type="molecule type" value="Genomic_DNA"/>
</dbReference>
<dbReference type="Proteomes" id="UP000277671">
    <property type="component" value="Unassembled WGS sequence"/>
</dbReference>
<feature type="region of interest" description="Disordered" evidence="1">
    <location>
        <begin position="1"/>
        <end position="21"/>
    </location>
</feature>
<accession>A0A495JPT4</accession>
<organism evidence="2 3">
    <name type="scientific">Micromonospora pisi</name>
    <dbReference type="NCBI Taxonomy" id="589240"/>
    <lineage>
        <taxon>Bacteria</taxon>
        <taxon>Bacillati</taxon>
        <taxon>Actinomycetota</taxon>
        <taxon>Actinomycetes</taxon>
        <taxon>Micromonosporales</taxon>
        <taxon>Micromonosporaceae</taxon>
        <taxon>Micromonospora</taxon>
    </lineage>
</organism>
<gene>
    <name evidence="2" type="ORF">BDK92_4913</name>
</gene>
<evidence type="ECO:0000256" key="1">
    <source>
        <dbReference type="SAM" id="MobiDB-lite"/>
    </source>
</evidence>
<name>A0A495JPT4_9ACTN</name>
<proteinExistence type="predicted"/>
<keyword evidence="3" id="KW-1185">Reference proteome</keyword>
<reference evidence="2 3" key="1">
    <citation type="submission" date="2018-10" db="EMBL/GenBank/DDBJ databases">
        <title>Sequencing the genomes of 1000 actinobacteria strains.</title>
        <authorList>
            <person name="Klenk H.-P."/>
        </authorList>
    </citation>
    <scope>NUCLEOTIDE SEQUENCE [LARGE SCALE GENOMIC DNA]</scope>
    <source>
        <strain evidence="2 3">DSM 45175</strain>
    </source>
</reference>
<evidence type="ECO:0000313" key="3">
    <source>
        <dbReference type="Proteomes" id="UP000277671"/>
    </source>
</evidence>
<protein>
    <submittedName>
        <fullName evidence="2">Uncharacterized protein</fullName>
    </submittedName>
</protein>
<evidence type="ECO:0000313" key="2">
    <source>
        <dbReference type="EMBL" id="RKR90538.1"/>
    </source>
</evidence>